<dbReference type="HOGENOM" id="CLU_1576730_0_0_5"/>
<accession>Q1YJR9</accession>
<dbReference type="Proteomes" id="UP000000321">
    <property type="component" value="Unassembled WGS sequence"/>
</dbReference>
<dbReference type="BioCyc" id="AURANTIMONAS:SI859A1_00929-MONOMER"/>
<sequence>MPPRPCSAPRRKNRRGAWLRRSSHWRWPSRRPRHQTAARRGLLCSLRHVRARGCCRWPRWFSSVQGGADRLGVQGAADGERSAQYVTAGLDPLTAEIGVQLVGQDRRMVDAVGGERQVGRCCNFGGGLAEQPRKAAGGRHAEINCFRRDPSLCRVSDSRCSGRDGCGQF</sequence>
<dbReference type="AlphaFoldDB" id="Q1YJR9"/>
<comment type="caution">
    <text evidence="1">The sequence shown here is derived from an EMBL/GenBank/DDBJ whole genome shotgun (WGS) entry which is preliminary data.</text>
</comment>
<reference evidence="1 2" key="1">
    <citation type="journal article" date="2008" name="Appl. Environ. Microbiol.">
        <title>Genomic insights into Mn(II) oxidation by the marine alphaproteobacterium Aurantimonas sp. strain SI85-9A1.</title>
        <authorList>
            <person name="Dick G.J."/>
            <person name="Podell S."/>
            <person name="Johnson H.A."/>
            <person name="Rivera-Espinoza Y."/>
            <person name="Bernier-Latmani R."/>
            <person name="McCarthy J.K."/>
            <person name="Torpey J.W."/>
            <person name="Clement B.G."/>
            <person name="Gaasterland T."/>
            <person name="Tebo B.M."/>
        </authorList>
    </citation>
    <scope>NUCLEOTIDE SEQUENCE [LARGE SCALE GENOMIC DNA]</scope>
    <source>
        <strain evidence="1 2">SI85-9A1</strain>
    </source>
</reference>
<dbReference type="EMBL" id="AAPJ01000002">
    <property type="protein sequence ID" value="EAS50804.1"/>
    <property type="molecule type" value="Genomic_DNA"/>
</dbReference>
<name>Q1YJR9_AURMS</name>
<protein>
    <submittedName>
        <fullName evidence="1">Uncharacterized protein</fullName>
    </submittedName>
</protein>
<evidence type="ECO:0000313" key="2">
    <source>
        <dbReference type="Proteomes" id="UP000000321"/>
    </source>
</evidence>
<gene>
    <name evidence="1" type="ORF">SI859A1_00929</name>
</gene>
<proteinExistence type="predicted"/>
<evidence type="ECO:0000313" key="1">
    <source>
        <dbReference type="EMBL" id="EAS50804.1"/>
    </source>
</evidence>
<keyword evidence="2" id="KW-1185">Reference proteome</keyword>
<organism evidence="1 2">
    <name type="scientific">Aurantimonas manganoxydans (strain ATCC BAA-1229 / DSM 21871 / SI85-9A1)</name>
    <dbReference type="NCBI Taxonomy" id="287752"/>
    <lineage>
        <taxon>Bacteria</taxon>
        <taxon>Pseudomonadati</taxon>
        <taxon>Pseudomonadota</taxon>
        <taxon>Alphaproteobacteria</taxon>
        <taxon>Hyphomicrobiales</taxon>
        <taxon>Aurantimonadaceae</taxon>
        <taxon>Aurantimonas</taxon>
    </lineage>
</organism>